<gene>
    <name evidence="1" type="ORF">G2W53_040896</name>
</gene>
<dbReference type="AlphaFoldDB" id="A0A834VYT8"/>
<name>A0A834VYT8_9FABA</name>
<comment type="caution">
    <text evidence="1">The sequence shown here is derived from an EMBL/GenBank/DDBJ whole genome shotgun (WGS) entry which is preliminary data.</text>
</comment>
<dbReference type="Proteomes" id="UP000634136">
    <property type="component" value="Unassembled WGS sequence"/>
</dbReference>
<organism evidence="1 2">
    <name type="scientific">Senna tora</name>
    <dbReference type="NCBI Taxonomy" id="362788"/>
    <lineage>
        <taxon>Eukaryota</taxon>
        <taxon>Viridiplantae</taxon>
        <taxon>Streptophyta</taxon>
        <taxon>Embryophyta</taxon>
        <taxon>Tracheophyta</taxon>
        <taxon>Spermatophyta</taxon>
        <taxon>Magnoliopsida</taxon>
        <taxon>eudicotyledons</taxon>
        <taxon>Gunneridae</taxon>
        <taxon>Pentapetalae</taxon>
        <taxon>rosids</taxon>
        <taxon>fabids</taxon>
        <taxon>Fabales</taxon>
        <taxon>Fabaceae</taxon>
        <taxon>Caesalpinioideae</taxon>
        <taxon>Cassia clade</taxon>
        <taxon>Senna</taxon>
    </lineage>
</organism>
<proteinExistence type="predicted"/>
<accession>A0A834VYT8</accession>
<reference evidence="1" key="1">
    <citation type="submission" date="2020-09" db="EMBL/GenBank/DDBJ databases">
        <title>Genome-Enabled Discovery of Anthraquinone Biosynthesis in Senna tora.</title>
        <authorList>
            <person name="Kang S.-H."/>
            <person name="Pandey R.P."/>
            <person name="Lee C.-M."/>
            <person name="Sim J.-S."/>
            <person name="Jeong J.-T."/>
            <person name="Choi B.-S."/>
            <person name="Jung M."/>
            <person name="Ginzburg D."/>
            <person name="Zhao K."/>
            <person name="Won S.Y."/>
            <person name="Oh T.-J."/>
            <person name="Yu Y."/>
            <person name="Kim N.-H."/>
            <person name="Lee O.R."/>
            <person name="Lee T.-H."/>
            <person name="Bashyal P."/>
            <person name="Kim T.-S."/>
            <person name="Lee W.-H."/>
            <person name="Kawkins C."/>
            <person name="Kim C.-K."/>
            <person name="Kim J.S."/>
            <person name="Ahn B.O."/>
            <person name="Rhee S.Y."/>
            <person name="Sohng J.K."/>
        </authorList>
    </citation>
    <scope>NUCLEOTIDE SEQUENCE</scope>
    <source>
        <tissue evidence="1">Leaf</tissue>
    </source>
</reference>
<dbReference type="EMBL" id="JAAIUW010000013">
    <property type="protein sequence ID" value="KAF7801785.1"/>
    <property type="molecule type" value="Genomic_DNA"/>
</dbReference>
<protein>
    <submittedName>
        <fullName evidence="1">Zinc finger protein 2</fullName>
    </submittedName>
</protein>
<keyword evidence="2" id="KW-1185">Reference proteome</keyword>
<sequence>MLVAGTHSRGATGPFRYQRLWLTDKLRLASMLRPQMVGVLCSLQVALDSVESALMRSELVTLSHMTASIGFGCRADTRSYDLCSLRLLVQLMCTLVVALGDYGDSSPKYVVASLRRRFLDLLDWFLMAMSVFHHLLKRFFSCYLCNVHDEVLGSSGELLFQDPFLSLRDAFVEREAVLPSLSSISKGISRMSGRCSCTNGDGTFLLRPLHGLGWTSWFQHWERLLDLEREIIIHWLRRRGRGSAAIAIAIIIVRSGSASNGSLLLVSVLVAAESLRAYELALTVGTVEEAVRTRTSWRGRALLLLLRLRMMRFQSLMMRRRSI</sequence>
<evidence type="ECO:0000313" key="2">
    <source>
        <dbReference type="Proteomes" id="UP000634136"/>
    </source>
</evidence>
<evidence type="ECO:0000313" key="1">
    <source>
        <dbReference type="EMBL" id="KAF7801785.1"/>
    </source>
</evidence>